<dbReference type="EMBL" id="JBHTLU010000014">
    <property type="protein sequence ID" value="MFD1221008.1"/>
    <property type="molecule type" value="Genomic_DNA"/>
</dbReference>
<feature type="domain" description="HTH tetR-type" evidence="5">
    <location>
        <begin position="6"/>
        <end position="66"/>
    </location>
</feature>
<dbReference type="Gene3D" id="1.10.357.10">
    <property type="entry name" value="Tetracycline Repressor, domain 2"/>
    <property type="match status" value="1"/>
</dbReference>
<dbReference type="InterPro" id="IPR036271">
    <property type="entry name" value="Tet_transcr_reg_TetR-rel_C_sf"/>
</dbReference>
<organism evidence="6 7">
    <name type="scientific">Paenibacillus vulneris</name>
    <dbReference type="NCBI Taxonomy" id="1133364"/>
    <lineage>
        <taxon>Bacteria</taxon>
        <taxon>Bacillati</taxon>
        <taxon>Bacillota</taxon>
        <taxon>Bacilli</taxon>
        <taxon>Bacillales</taxon>
        <taxon>Paenibacillaceae</taxon>
        <taxon>Paenibacillus</taxon>
    </lineage>
</organism>
<gene>
    <name evidence="6" type="ORF">ACFQ4B_12855</name>
</gene>
<evidence type="ECO:0000313" key="7">
    <source>
        <dbReference type="Proteomes" id="UP001597180"/>
    </source>
</evidence>
<dbReference type="InterPro" id="IPR050109">
    <property type="entry name" value="HTH-type_TetR-like_transc_reg"/>
</dbReference>
<dbReference type="PANTHER" id="PTHR30055:SF234">
    <property type="entry name" value="HTH-TYPE TRANSCRIPTIONAL REGULATOR BETI"/>
    <property type="match status" value="1"/>
</dbReference>
<dbReference type="InterPro" id="IPR023772">
    <property type="entry name" value="DNA-bd_HTH_TetR-type_CS"/>
</dbReference>
<dbReference type="PRINTS" id="PR00455">
    <property type="entry name" value="HTHTETR"/>
</dbReference>
<accession>A0ABW3UJT3</accession>
<dbReference type="Pfam" id="PF00440">
    <property type="entry name" value="TetR_N"/>
    <property type="match status" value="1"/>
</dbReference>
<dbReference type="RefSeq" id="WP_345592054.1">
    <property type="nucleotide sequence ID" value="NZ_BAABJG010000029.1"/>
</dbReference>
<dbReference type="PROSITE" id="PS50977">
    <property type="entry name" value="HTH_TETR_2"/>
    <property type="match status" value="1"/>
</dbReference>
<dbReference type="InterPro" id="IPR001647">
    <property type="entry name" value="HTH_TetR"/>
</dbReference>
<keyword evidence="3" id="KW-0804">Transcription</keyword>
<proteinExistence type="predicted"/>
<evidence type="ECO:0000256" key="3">
    <source>
        <dbReference type="ARBA" id="ARBA00023163"/>
    </source>
</evidence>
<dbReference type="SUPFAM" id="SSF48498">
    <property type="entry name" value="Tetracyclin repressor-like, C-terminal domain"/>
    <property type="match status" value="1"/>
</dbReference>
<keyword evidence="1" id="KW-0805">Transcription regulation</keyword>
<protein>
    <submittedName>
        <fullName evidence="6">TetR/AcrR family transcriptional regulator</fullName>
    </submittedName>
</protein>
<keyword evidence="2 4" id="KW-0238">DNA-binding</keyword>
<name>A0ABW3UJT3_9BACL</name>
<sequence>MAKPNVVSKEELVQSAQRCIVEKGFDKTTLKAVADNANVTQGTVFYHFKTKEQLFVEVVKHMCKASWKSMKEAAGTGPATTPAELLEAAKERCSYDSFYHQLFFSSLAAGLQNDSIREQLSQLIGQENAHLTELLSARWHQSPIPGISLDGWGILLNALIDGLAVQALLSKDFPADRIYTELEQLLLALQERNQTE</sequence>
<keyword evidence="7" id="KW-1185">Reference proteome</keyword>
<reference evidence="7" key="1">
    <citation type="journal article" date="2019" name="Int. J. Syst. Evol. Microbiol.">
        <title>The Global Catalogue of Microorganisms (GCM) 10K type strain sequencing project: providing services to taxonomists for standard genome sequencing and annotation.</title>
        <authorList>
            <consortium name="The Broad Institute Genomics Platform"/>
            <consortium name="The Broad Institute Genome Sequencing Center for Infectious Disease"/>
            <person name="Wu L."/>
            <person name="Ma J."/>
        </authorList>
    </citation>
    <scope>NUCLEOTIDE SEQUENCE [LARGE SCALE GENOMIC DNA]</scope>
    <source>
        <strain evidence="7">CCUG 53270</strain>
    </source>
</reference>
<dbReference type="InterPro" id="IPR009057">
    <property type="entry name" value="Homeodomain-like_sf"/>
</dbReference>
<evidence type="ECO:0000256" key="2">
    <source>
        <dbReference type="ARBA" id="ARBA00023125"/>
    </source>
</evidence>
<evidence type="ECO:0000256" key="1">
    <source>
        <dbReference type="ARBA" id="ARBA00023015"/>
    </source>
</evidence>
<comment type="caution">
    <text evidence="6">The sequence shown here is derived from an EMBL/GenBank/DDBJ whole genome shotgun (WGS) entry which is preliminary data.</text>
</comment>
<evidence type="ECO:0000256" key="4">
    <source>
        <dbReference type="PROSITE-ProRule" id="PRU00335"/>
    </source>
</evidence>
<dbReference type="SUPFAM" id="SSF46689">
    <property type="entry name" value="Homeodomain-like"/>
    <property type="match status" value="1"/>
</dbReference>
<dbReference type="PROSITE" id="PS01081">
    <property type="entry name" value="HTH_TETR_1"/>
    <property type="match status" value="1"/>
</dbReference>
<evidence type="ECO:0000259" key="5">
    <source>
        <dbReference type="PROSITE" id="PS50977"/>
    </source>
</evidence>
<dbReference type="Proteomes" id="UP001597180">
    <property type="component" value="Unassembled WGS sequence"/>
</dbReference>
<feature type="DNA-binding region" description="H-T-H motif" evidence="4">
    <location>
        <begin position="29"/>
        <end position="48"/>
    </location>
</feature>
<dbReference type="PANTHER" id="PTHR30055">
    <property type="entry name" value="HTH-TYPE TRANSCRIPTIONAL REGULATOR RUTR"/>
    <property type="match status" value="1"/>
</dbReference>
<evidence type="ECO:0000313" key="6">
    <source>
        <dbReference type="EMBL" id="MFD1221008.1"/>
    </source>
</evidence>